<dbReference type="PANTHER" id="PTHR40465:SF1">
    <property type="entry name" value="DUF6534 DOMAIN-CONTAINING PROTEIN"/>
    <property type="match status" value="1"/>
</dbReference>
<dbReference type="EMBL" id="JARJLG010000216">
    <property type="protein sequence ID" value="KAJ7726845.1"/>
    <property type="molecule type" value="Genomic_DNA"/>
</dbReference>
<organism evidence="4 5">
    <name type="scientific">Mycena maculata</name>
    <dbReference type="NCBI Taxonomy" id="230809"/>
    <lineage>
        <taxon>Eukaryota</taxon>
        <taxon>Fungi</taxon>
        <taxon>Dikarya</taxon>
        <taxon>Basidiomycota</taxon>
        <taxon>Agaricomycotina</taxon>
        <taxon>Agaricomycetes</taxon>
        <taxon>Agaricomycetidae</taxon>
        <taxon>Agaricales</taxon>
        <taxon>Marasmiineae</taxon>
        <taxon>Mycenaceae</taxon>
        <taxon>Mycena</taxon>
    </lineage>
</organism>
<feature type="transmembrane region" description="Helical" evidence="2">
    <location>
        <begin position="238"/>
        <end position="257"/>
    </location>
</feature>
<evidence type="ECO:0000256" key="1">
    <source>
        <dbReference type="SAM" id="MobiDB-lite"/>
    </source>
</evidence>
<gene>
    <name evidence="4" type="ORF">DFH07DRAFT_970374</name>
</gene>
<dbReference type="InterPro" id="IPR045339">
    <property type="entry name" value="DUF6534"/>
</dbReference>
<dbReference type="PANTHER" id="PTHR40465">
    <property type="entry name" value="CHROMOSOME 1, WHOLE GENOME SHOTGUN SEQUENCE"/>
    <property type="match status" value="1"/>
</dbReference>
<feature type="transmembrane region" description="Helical" evidence="2">
    <location>
        <begin position="204"/>
        <end position="226"/>
    </location>
</feature>
<feature type="transmembrane region" description="Helical" evidence="2">
    <location>
        <begin position="12"/>
        <end position="35"/>
    </location>
</feature>
<dbReference type="Pfam" id="PF20152">
    <property type="entry name" value="DUF6534"/>
    <property type="match status" value="1"/>
</dbReference>
<dbReference type="AlphaFoldDB" id="A0AAD7HRV3"/>
<keyword evidence="2" id="KW-0812">Transmembrane</keyword>
<evidence type="ECO:0000259" key="3">
    <source>
        <dbReference type="Pfam" id="PF20152"/>
    </source>
</evidence>
<evidence type="ECO:0000313" key="4">
    <source>
        <dbReference type="EMBL" id="KAJ7726845.1"/>
    </source>
</evidence>
<comment type="caution">
    <text evidence="4">The sequence shown here is derived from an EMBL/GenBank/DDBJ whole genome shotgun (WGS) entry which is preliminary data.</text>
</comment>
<feature type="region of interest" description="Disordered" evidence="1">
    <location>
        <begin position="310"/>
        <end position="332"/>
    </location>
</feature>
<keyword evidence="2" id="KW-1133">Transmembrane helix</keyword>
<evidence type="ECO:0000313" key="5">
    <source>
        <dbReference type="Proteomes" id="UP001215280"/>
    </source>
</evidence>
<feature type="domain" description="DUF6534" evidence="3">
    <location>
        <begin position="169"/>
        <end position="261"/>
    </location>
</feature>
<name>A0AAD7HRV3_9AGAR</name>
<keyword evidence="2" id="KW-0472">Membrane</keyword>
<proteinExistence type="predicted"/>
<evidence type="ECO:0000256" key="2">
    <source>
        <dbReference type="SAM" id="Phobius"/>
    </source>
</evidence>
<keyword evidence="5" id="KW-1185">Reference proteome</keyword>
<sequence>MPNREAEYLFGPGLIGTCIELVLQGVLSTQFVKYFGTYHNDPLILKAMVGILVLLTYLRSMQVFTTIWFQLVVNFGDLEAAMGLITGAPGIWFVDTIGVFASMITVYVQSYFCYRLLIISKNRYLVATLSVLFIACFIFIVIATHYIFQGLEHLTQVAFWFNIYLPVVMVADITLTTSTAYFLIKYKEHVSKQSAGLLDALIRLTIQTAAPATLCALLNFVVALTFPNVYPSARSMASAAPNIVLPKLYAFSMMWTLNARRQLRASLSDTVESTGSLSGRTAITDAEHNPVEMRVGELVIAENCGEDHGNNASEDFLGRGSHDRWRGSKTPQ</sequence>
<accession>A0AAD7HRV3</accession>
<feature type="compositionally biased region" description="Basic and acidic residues" evidence="1">
    <location>
        <begin position="316"/>
        <end position="326"/>
    </location>
</feature>
<protein>
    <recommendedName>
        <fullName evidence="3">DUF6534 domain-containing protein</fullName>
    </recommendedName>
</protein>
<feature type="transmembrane region" description="Helical" evidence="2">
    <location>
        <begin position="91"/>
        <end position="112"/>
    </location>
</feature>
<dbReference type="Proteomes" id="UP001215280">
    <property type="component" value="Unassembled WGS sequence"/>
</dbReference>
<feature type="transmembrane region" description="Helical" evidence="2">
    <location>
        <begin position="159"/>
        <end position="184"/>
    </location>
</feature>
<feature type="transmembrane region" description="Helical" evidence="2">
    <location>
        <begin position="47"/>
        <end position="71"/>
    </location>
</feature>
<feature type="transmembrane region" description="Helical" evidence="2">
    <location>
        <begin position="124"/>
        <end position="147"/>
    </location>
</feature>
<reference evidence="4" key="1">
    <citation type="submission" date="2023-03" db="EMBL/GenBank/DDBJ databases">
        <title>Massive genome expansion in bonnet fungi (Mycena s.s.) driven by repeated elements and novel gene families across ecological guilds.</title>
        <authorList>
            <consortium name="Lawrence Berkeley National Laboratory"/>
            <person name="Harder C.B."/>
            <person name="Miyauchi S."/>
            <person name="Viragh M."/>
            <person name="Kuo A."/>
            <person name="Thoen E."/>
            <person name="Andreopoulos B."/>
            <person name="Lu D."/>
            <person name="Skrede I."/>
            <person name="Drula E."/>
            <person name="Henrissat B."/>
            <person name="Morin E."/>
            <person name="Kohler A."/>
            <person name="Barry K."/>
            <person name="LaButti K."/>
            <person name="Morin E."/>
            <person name="Salamov A."/>
            <person name="Lipzen A."/>
            <person name="Mereny Z."/>
            <person name="Hegedus B."/>
            <person name="Baldrian P."/>
            <person name="Stursova M."/>
            <person name="Weitz H."/>
            <person name="Taylor A."/>
            <person name="Grigoriev I.V."/>
            <person name="Nagy L.G."/>
            <person name="Martin F."/>
            <person name="Kauserud H."/>
        </authorList>
    </citation>
    <scope>NUCLEOTIDE SEQUENCE</scope>
    <source>
        <strain evidence="4">CBHHK188m</strain>
    </source>
</reference>